<organism evidence="1">
    <name type="scientific">viral metagenome</name>
    <dbReference type="NCBI Taxonomy" id="1070528"/>
    <lineage>
        <taxon>unclassified sequences</taxon>
        <taxon>metagenomes</taxon>
        <taxon>organismal metagenomes</taxon>
    </lineage>
</organism>
<protein>
    <submittedName>
        <fullName evidence="1">Uncharacterized protein</fullName>
    </submittedName>
</protein>
<sequence>MTTNLLSVFNNHFEEFINDIQSVFPEDADILTAKNALLTIRKANPKLLVKIWNSYVVVPYKDQIERGDIQFFIEKDYSNDLARNDNADKIKESIDRLRNPVKMMTPENQMKTMKYIQNLTKISLMIPQ</sequence>
<name>A0A6C0ISU6_9ZZZZ</name>
<reference evidence="1" key="1">
    <citation type="journal article" date="2020" name="Nature">
        <title>Giant virus diversity and host interactions through global metagenomics.</title>
        <authorList>
            <person name="Schulz F."/>
            <person name="Roux S."/>
            <person name="Paez-Espino D."/>
            <person name="Jungbluth S."/>
            <person name="Walsh D.A."/>
            <person name="Denef V.J."/>
            <person name="McMahon K.D."/>
            <person name="Konstantinidis K.T."/>
            <person name="Eloe-Fadrosh E.A."/>
            <person name="Kyrpides N.C."/>
            <person name="Woyke T."/>
        </authorList>
    </citation>
    <scope>NUCLEOTIDE SEQUENCE</scope>
    <source>
        <strain evidence="1">GVMAG-M-3300024301-20</strain>
    </source>
</reference>
<proteinExistence type="predicted"/>
<accession>A0A6C0ISU6</accession>
<dbReference type="AlphaFoldDB" id="A0A6C0ISU6"/>
<evidence type="ECO:0000313" key="1">
    <source>
        <dbReference type="EMBL" id="QHT95809.1"/>
    </source>
</evidence>
<dbReference type="EMBL" id="MN740246">
    <property type="protein sequence ID" value="QHT95809.1"/>
    <property type="molecule type" value="Genomic_DNA"/>
</dbReference>